<dbReference type="InterPro" id="IPR036388">
    <property type="entry name" value="WH-like_DNA-bd_sf"/>
</dbReference>
<evidence type="ECO:0000313" key="7">
    <source>
        <dbReference type="EMBL" id="CUM95168.1"/>
    </source>
</evidence>
<evidence type="ECO:0000313" key="10">
    <source>
        <dbReference type="EMBL" id="RHD03040.1"/>
    </source>
</evidence>
<keyword evidence="3" id="KW-0238">DNA-binding</keyword>
<evidence type="ECO:0000256" key="1">
    <source>
        <dbReference type="ARBA" id="ARBA00010466"/>
    </source>
</evidence>
<evidence type="ECO:0000313" key="15">
    <source>
        <dbReference type="Proteomes" id="UP000285820"/>
    </source>
</evidence>
<dbReference type="InterPro" id="IPR007324">
    <property type="entry name" value="Sugar-bd_dom_put"/>
</dbReference>
<proteinExistence type="inferred from homology"/>
<evidence type="ECO:0000313" key="8">
    <source>
        <dbReference type="EMBL" id="RGR67111.1"/>
    </source>
</evidence>
<dbReference type="InterPro" id="IPR037171">
    <property type="entry name" value="NagB/RpiA_transferase-like"/>
</dbReference>
<dbReference type="EMBL" id="CYXX01000007">
    <property type="protein sequence ID" value="CUM95168.1"/>
    <property type="molecule type" value="Genomic_DNA"/>
</dbReference>
<reference evidence="11" key="2">
    <citation type="submission" date="2015-05" db="EMBL/GenBank/DDBJ databases">
        <authorList>
            <consortium name="Pathogen Informatics"/>
        </authorList>
    </citation>
    <scope>NUCLEOTIDE SEQUENCE [LARGE SCALE GENOMIC DNA]</scope>
    <source>
        <strain evidence="7 12">2789STDY5608887</strain>
        <strain evidence="11">L1-83</strain>
    </source>
</reference>
<dbReference type="OrthoDB" id="58802at2"/>
<dbReference type="EMBL" id="QRUN01000016">
    <property type="protein sequence ID" value="RGR67111.1"/>
    <property type="molecule type" value="Genomic_DNA"/>
</dbReference>
<sequence length="324" mass="36404">MDSNYNYEEELMIKIAWYYYIENLTQQEIAKILGINRIKILRLLDKAKENGLITFQIRNSNAKRFHMENTFKELFHLNDILIIPSVPSSDSLNDSLAQAASMYINQRIKENSYINMGYGDTPSRILNYLAQRSESPINVISLTGGVNYYLPNTESNVFNARLHLIPCPLILSSSFIMEELKKETAIQRISKMALISDFTVVGIGGVDTNATIIKNSILTPDDYLLLKKQGAVGDILSHFIDINGNLIDTDLEKRLMSPALTDIEKYNNVVGVAGGPHKIEAIYAVLTGKYLDVLITDENTATAVLDLYQSKNNIDTERKDGALQ</sequence>
<evidence type="ECO:0000313" key="13">
    <source>
        <dbReference type="Proteomes" id="UP000266391"/>
    </source>
</evidence>
<evidence type="ECO:0000313" key="14">
    <source>
        <dbReference type="Proteomes" id="UP000283492"/>
    </source>
</evidence>
<name>A0A0M6X1N5_9FIRM</name>
<comment type="similarity">
    <text evidence="1">Belongs to the SorC transcriptional regulatory family.</text>
</comment>
<dbReference type="Proteomes" id="UP000283492">
    <property type="component" value="Unassembled WGS sequence"/>
</dbReference>
<dbReference type="AlphaFoldDB" id="A0A0M6X1N5"/>
<dbReference type="GO" id="GO:0030246">
    <property type="term" value="F:carbohydrate binding"/>
    <property type="evidence" value="ECO:0007669"/>
    <property type="project" value="InterPro"/>
</dbReference>
<keyword evidence="11" id="KW-1185">Reference proteome</keyword>
<dbReference type="InterPro" id="IPR051054">
    <property type="entry name" value="SorC_transcr_regulators"/>
</dbReference>
<reference evidence="6" key="1">
    <citation type="submission" date="2015-05" db="EMBL/GenBank/DDBJ databases">
        <authorList>
            <person name="Wang D.B."/>
            <person name="Wang M."/>
        </authorList>
    </citation>
    <scope>NUCLEOTIDE SEQUENCE [LARGE SCALE GENOMIC DNA]</scope>
    <source>
        <strain evidence="6">L1-83</strain>
    </source>
</reference>
<gene>
    <name evidence="7" type="primary">lsrR</name>
    <name evidence="10" type="ORF">DW813_09960</name>
    <name evidence="9" type="ORF">DW914_10720</name>
    <name evidence="8" type="ORF">DWY29_11100</name>
    <name evidence="7" type="ORF">ERS852444_01223</name>
    <name evidence="6" type="ORF">RIL183_09631</name>
</gene>
<protein>
    <submittedName>
        <fullName evidence="8">Sugar-binding transcriptional regulator</fullName>
    </submittedName>
    <submittedName>
        <fullName evidence="7">Transcriptional regulator lsrR</fullName>
    </submittedName>
</protein>
<keyword evidence="2" id="KW-0805">Transcription regulation</keyword>
<evidence type="ECO:0000313" key="11">
    <source>
        <dbReference type="Proteomes" id="UP000049828"/>
    </source>
</evidence>
<dbReference type="Proteomes" id="UP000266391">
    <property type="component" value="Unassembled WGS sequence"/>
</dbReference>
<dbReference type="PANTHER" id="PTHR34294:SF1">
    <property type="entry name" value="TRANSCRIPTIONAL REGULATOR LSRR"/>
    <property type="match status" value="1"/>
</dbReference>
<evidence type="ECO:0000256" key="2">
    <source>
        <dbReference type="ARBA" id="ARBA00023015"/>
    </source>
</evidence>
<dbReference type="Proteomes" id="UP000285820">
    <property type="component" value="Unassembled WGS sequence"/>
</dbReference>
<evidence type="ECO:0000313" key="12">
    <source>
        <dbReference type="Proteomes" id="UP000095453"/>
    </source>
</evidence>
<evidence type="ECO:0000256" key="3">
    <source>
        <dbReference type="ARBA" id="ARBA00023125"/>
    </source>
</evidence>
<dbReference type="PANTHER" id="PTHR34294">
    <property type="entry name" value="TRANSCRIPTIONAL REGULATOR-RELATED"/>
    <property type="match status" value="1"/>
</dbReference>
<evidence type="ECO:0000313" key="9">
    <source>
        <dbReference type="EMBL" id="RHA87740.1"/>
    </source>
</evidence>
<feature type="domain" description="Sugar-binding" evidence="5">
    <location>
        <begin position="63"/>
        <end position="305"/>
    </location>
</feature>
<evidence type="ECO:0000313" key="6">
    <source>
        <dbReference type="EMBL" id="CRL43349.1"/>
    </source>
</evidence>
<dbReference type="Proteomes" id="UP000095453">
    <property type="component" value="Unassembled WGS sequence"/>
</dbReference>
<dbReference type="GO" id="GO:0003677">
    <property type="term" value="F:DNA binding"/>
    <property type="evidence" value="ECO:0007669"/>
    <property type="project" value="UniProtKB-KW"/>
</dbReference>
<evidence type="ECO:0000259" key="5">
    <source>
        <dbReference type="Pfam" id="PF04198"/>
    </source>
</evidence>
<dbReference type="EMBL" id="CVRS01000129">
    <property type="protein sequence ID" value="CRL43349.1"/>
    <property type="molecule type" value="Genomic_DNA"/>
</dbReference>
<dbReference type="Gene3D" id="3.40.50.1360">
    <property type="match status" value="1"/>
</dbReference>
<dbReference type="Proteomes" id="UP000049828">
    <property type="component" value="Unassembled WGS sequence"/>
</dbReference>
<dbReference type="RefSeq" id="WP_021923376.1">
    <property type="nucleotide sequence ID" value="NZ_CABJFX010000018.1"/>
</dbReference>
<keyword evidence="4" id="KW-0804">Transcription</keyword>
<dbReference type="EMBL" id="QSIQ01000014">
    <property type="protein sequence ID" value="RHD03040.1"/>
    <property type="molecule type" value="Genomic_DNA"/>
</dbReference>
<dbReference type="SUPFAM" id="SSF100950">
    <property type="entry name" value="NagB/RpiA/CoA transferase-like"/>
    <property type="match status" value="1"/>
</dbReference>
<evidence type="ECO:0000256" key="4">
    <source>
        <dbReference type="ARBA" id="ARBA00023163"/>
    </source>
</evidence>
<accession>A0A0M6X1N5</accession>
<dbReference type="InterPro" id="IPR036390">
    <property type="entry name" value="WH_DNA-bd_sf"/>
</dbReference>
<dbReference type="EMBL" id="QSFX01000018">
    <property type="protein sequence ID" value="RHA87740.1"/>
    <property type="molecule type" value="Genomic_DNA"/>
</dbReference>
<organism evidence="6 11">
    <name type="scientific">Roseburia inulinivorans</name>
    <dbReference type="NCBI Taxonomy" id="360807"/>
    <lineage>
        <taxon>Bacteria</taxon>
        <taxon>Bacillati</taxon>
        <taxon>Bacillota</taxon>
        <taxon>Clostridia</taxon>
        <taxon>Lachnospirales</taxon>
        <taxon>Lachnospiraceae</taxon>
        <taxon>Roseburia</taxon>
    </lineage>
</organism>
<dbReference type="Pfam" id="PF04198">
    <property type="entry name" value="Sugar-bind"/>
    <property type="match status" value="1"/>
</dbReference>
<dbReference type="SUPFAM" id="SSF46785">
    <property type="entry name" value="Winged helix' DNA-binding domain"/>
    <property type="match status" value="1"/>
</dbReference>
<reference evidence="13 14" key="3">
    <citation type="submission" date="2018-08" db="EMBL/GenBank/DDBJ databases">
        <title>A genome reference for cultivated species of the human gut microbiota.</title>
        <authorList>
            <person name="Zou Y."/>
            <person name="Xue W."/>
            <person name="Luo G."/>
        </authorList>
    </citation>
    <scope>NUCLEOTIDE SEQUENCE [LARGE SCALE GENOMIC DNA]</scope>
    <source>
        <strain evidence="8 15">AF24-4</strain>
        <strain evidence="10 13">AM32-8LB</strain>
        <strain evidence="9 14">AM42-1AC</strain>
    </source>
</reference>
<dbReference type="Gene3D" id="1.10.10.10">
    <property type="entry name" value="Winged helix-like DNA-binding domain superfamily/Winged helix DNA-binding domain"/>
    <property type="match status" value="1"/>
</dbReference>